<reference evidence="2" key="1">
    <citation type="submission" date="2021-07" db="EMBL/GenBank/DDBJ databases">
        <authorList>
            <person name="Catto M.A."/>
            <person name="Jacobson A."/>
            <person name="Kennedy G."/>
            <person name="Labadie P."/>
            <person name="Hunt B.G."/>
            <person name="Srinivasan R."/>
        </authorList>
    </citation>
    <scope>NUCLEOTIDE SEQUENCE</scope>
    <source>
        <strain evidence="2">PL_HMW_Pooled</strain>
        <tissue evidence="2">Head</tissue>
    </source>
</reference>
<sequence length="780" mass="88644">MATKRSRELVKRALEEKEKTANQQRCTSAFLVPKKKPALSAPPTIAMNNDEKCETWLRSNCDFPANDISEVLEPMNSTRRKKISPSEDLFGLQPVPAVLHDVHHNHNVSSEQVFNTLDNMTSLTADISVVQPISVKSPAVGYTVVDMANSSLSTFANQDDCFQETLLNSEAIMITPQESGIEPQNNYLPISTFNTDGTSLTVLSAIPDSSAVKRNLFPPDPKENQELDVKNLSDDDFHSSFLPLEEPENTEDVIPPSVAQITNETIYVAPEPDTEGEDIISNNKRRRPCIPTDKAPSRKKKVIPENWKRTKAKVAYNAGLPHVSKTGKVKKARGVRPPCPETCRQKCFSRQRKTSQWLFVAKLARVVDIKQRTVIHDQDDEPYRKHSYEYFLKDAEENLIQVCKTMCINTFDISIKAVKTALLKNSPDKRGKHSNRKKLPHELQESVKQHIKKFPLKDQCSLCIASDAPYAEKTEEQINEYNQHQHEKKKVRKLKKEDKELSRETETSNIRVVTFDLQKILYCPKGENAEFYYKRKLSSLNFTLMDCTVKRAYCYVWDLTVGKKGADEVASFVFDYIKAMVEKGVKDFRFYMKKPAYIVKEAGKDVPILTFRELCKPFTWSKVPIATLRRLTVDSNEPSNIFYQTECDGMVTKHSILIKKAGRPINWATIKLDKAYSGKLPLKPKVVTDLKWYVEKGFIPEAHPDFYRYVTEDEAGDNSVELNESEEEDDVPQEIAPRAANHTGNNSDEDGTVGVPIIRDNVGRVESYGDITDDDDFDDN</sequence>
<evidence type="ECO:0000256" key="1">
    <source>
        <dbReference type="SAM" id="MobiDB-lite"/>
    </source>
</evidence>
<protein>
    <submittedName>
        <fullName evidence="2">Mitogen-activated protein kinase kinase kinase kinase 1</fullName>
    </submittedName>
</protein>
<feature type="compositionally biased region" description="Acidic residues" evidence="1">
    <location>
        <begin position="771"/>
        <end position="780"/>
    </location>
</feature>
<dbReference type="AlphaFoldDB" id="A0AAE1GT07"/>
<comment type="caution">
    <text evidence="2">The sequence shown here is derived from an EMBL/GenBank/DDBJ whole genome shotgun (WGS) entry which is preliminary data.</text>
</comment>
<evidence type="ECO:0000313" key="2">
    <source>
        <dbReference type="EMBL" id="KAK3908801.1"/>
    </source>
</evidence>
<keyword evidence="2" id="KW-0418">Kinase</keyword>
<feature type="compositionally biased region" description="Acidic residues" evidence="1">
    <location>
        <begin position="723"/>
        <end position="732"/>
    </location>
</feature>
<organism evidence="2 3">
    <name type="scientific">Frankliniella fusca</name>
    <dbReference type="NCBI Taxonomy" id="407009"/>
    <lineage>
        <taxon>Eukaryota</taxon>
        <taxon>Metazoa</taxon>
        <taxon>Ecdysozoa</taxon>
        <taxon>Arthropoda</taxon>
        <taxon>Hexapoda</taxon>
        <taxon>Insecta</taxon>
        <taxon>Pterygota</taxon>
        <taxon>Neoptera</taxon>
        <taxon>Paraneoptera</taxon>
        <taxon>Thysanoptera</taxon>
        <taxon>Terebrantia</taxon>
        <taxon>Thripoidea</taxon>
        <taxon>Thripidae</taxon>
        <taxon>Frankliniella</taxon>
    </lineage>
</organism>
<evidence type="ECO:0000313" key="3">
    <source>
        <dbReference type="Proteomes" id="UP001219518"/>
    </source>
</evidence>
<dbReference type="PANTHER" id="PTHR10773">
    <property type="entry name" value="DNA-DIRECTED RNA POLYMERASES I, II, AND III SUBUNIT RPABC2"/>
    <property type="match status" value="1"/>
</dbReference>
<name>A0AAE1GT07_9NEOP</name>
<keyword evidence="2" id="KW-0808">Transferase</keyword>
<proteinExistence type="predicted"/>
<feature type="region of interest" description="Disordered" evidence="1">
    <location>
        <begin position="717"/>
        <end position="780"/>
    </location>
</feature>
<keyword evidence="3" id="KW-1185">Reference proteome</keyword>
<dbReference type="PANTHER" id="PTHR10773:SF19">
    <property type="match status" value="1"/>
</dbReference>
<reference evidence="2" key="2">
    <citation type="journal article" date="2023" name="BMC Genomics">
        <title>Pest status, molecular evolution, and epigenetic factors derived from the genome assembly of Frankliniella fusca, a thysanopteran phytovirus vector.</title>
        <authorList>
            <person name="Catto M.A."/>
            <person name="Labadie P.E."/>
            <person name="Jacobson A.L."/>
            <person name="Kennedy G.G."/>
            <person name="Srinivasan R."/>
            <person name="Hunt B.G."/>
        </authorList>
    </citation>
    <scope>NUCLEOTIDE SEQUENCE</scope>
    <source>
        <strain evidence="2">PL_HMW_Pooled</strain>
    </source>
</reference>
<gene>
    <name evidence="2" type="ORF">KUF71_019056</name>
</gene>
<dbReference type="EMBL" id="JAHWGI010000074">
    <property type="protein sequence ID" value="KAK3908801.1"/>
    <property type="molecule type" value="Genomic_DNA"/>
</dbReference>
<dbReference type="GO" id="GO:0016301">
    <property type="term" value="F:kinase activity"/>
    <property type="evidence" value="ECO:0007669"/>
    <property type="project" value="UniProtKB-KW"/>
</dbReference>
<dbReference type="Proteomes" id="UP001219518">
    <property type="component" value="Unassembled WGS sequence"/>
</dbReference>
<accession>A0AAE1GT07</accession>